<dbReference type="GO" id="GO:0004519">
    <property type="term" value="F:endonuclease activity"/>
    <property type="evidence" value="ECO:0007669"/>
    <property type="project" value="UniProtKB-KW"/>
</dbReference>
<reference evidence="2 3" key="1">
    <citation type="submission" date="2018-08" db="EMBL/GenBank/DDBJ databases">
        <title>Crown Gall in kiwifruit.</title>
        <authorList>
            <person name="Visnovsky S.B."/>
            <person name="Pitman A.R."/>
        </authorList>
    </citation>
    <scope>NUCLEOTIDE SEQUENCE [LARGE SCALE GENOMIC DNA]</scope>
    <source>
        <strain evidence="2 3">SBV_302_78_2</strain>
    </source>
</reference>
<feature type="domain" description="HNH" evidence="1">
    <location>
        <begin position="54"/>
        <end position="101"/>
    </location>
</feature>
<dbReference type="Pfam" id="PF01844">
    <property type="entry name" value="HNH"/>
    <property type="match status" value="1"/>
</dbReference>
<accession>A0AA88EWB6</accession>
<protein>
    <submittedName>
        <fullName evidence="2">HNH endonuclease</fullName>
    </submittedName>
</protein>
<dbReference type="Proteomes" id="UP000473658">
    <property type="component" value="Unassembled WGS sequence"/>
</dbReference>
<sequence>MNIGFDRIDPTPSYVNGVTLASFAGLTWKSKAGVVTQFKGNLKAELRAIQHGLCCYCRRQLPNDPQDTDLEHIIEKAAHPTFTFEIRNLALSCTTCNGRKNTAFGRMCGKLTKRSLRSVGGGTRVIRCPVLSSNVPPLTISSSTDFRWVHPHLDVFRDHITVRKGYIFQKRTLKGHRTIKGLELNALGRVEHRAAVEKLSLRTGPISIAIGLAAQLHFNSPTQVYSMAAEVIREKLRTA</sequence>
<dbReference type="RefSeq" id="WP_149901682.1">
    <property type="nucleotide sequence ID" value="NZ_QRFF01000011.1"/>
</dbReference>
<keyword evidence="2" id="KW-0540">Nuclease</keyword>
<dbReference type="GO" id="GO:0003676">
    <property type="term" value="F:nucleic acid binding"/>
    <property type="evidence" value="ECO:0007669"/>
    <property type="project" value="InterPro"/>
</dbReference>
<evidence type="ECO:0000313" key="3">
    <source>
        <dbReference type="Proteomes" id="UP000473658"/>
    </source>
</evidence>
<dbReference type="AlphaFoldDB" id="A0AA88EWB6"/>
<comment type="caution">
    <text evidence="2">The sequence shown here is derived from an EMBL/GenBank/DDBJ whole genome shotgun (WGS) entry which is preliminary data.</text>
</comment>
<evidence type="ECO:0000259" key="1">
    <source>
        <dbReference type="Pfam" id="PF01844"/>
    </source>
</evidence>
<gene>
    <name evidence="2" type="ORF">DXM27_24970</name>
</gene>
<dbReference type="InterPro" id="IPR002711">
    <property type="entry name" value="HNH"/>
</dbReference>
<organism evidence="2 3">
    <name type="scientific">Rhizobium rhizogenes</name>
    <name type="common">Agrobacterium rhizogenes</name>
    <dbReference type="NCBI Taxonomy" id="359"/>
    <lineage>
        <taxon>Bacteria</taxon>
        <taxon>Pseudomonadati</taxon>
        <taxon>Pseudomonadota</taxon>
        <taxon>Alphaproteobacteria</taxon>
        <taxon>Hyphomicrobiales</taxon>
        <taxon>Rhizobiaceae</taxon>
        <taxon>Rhizobium/Agrobacterium group</taxon>
        <taxon>Rhizobium</taxon>
    </lineage>
</organism>
<dbReference type="Gene3D" id="1.10.30.50">
    <property type="match status" value="1"/>
</dbReference>
<keyword evidence="2" id="KW-0255">Endonuclease</keyword>
<name>A0AA88EWB6_RHIRH</name>
<dbReference type="GO" id="GO:0008270">
    <property type="term" value="F:zinc ion binding"/>
    <property type="evidence" value="ECO:0007669"/>
    <property type="project" value="InterPro"/>
</dbReference>
<evidence type="ECO:0000313" key="2">
    <source>
        <dbReference type="EMBL" id="KAA3497990.1"/>
    </source>
</evidence>
<proteinExistence type="predicted"/>
<dbReference type="EMBL" id="QRFF01000011">
    <property type="protein sequence ID" value="KAA3497990.1"/>
    <property type="molecule type" value="Genomic_DNA"/>
</dbReference>
<keyword evidence="2" id="KW-0378">Hydrolase</keyword>